<dbReference type="Pfam" id="PF13365">
    <property type="entry name" value="Trypsin_2"/>
    <property type="match status" value="1"/>
</dbReference>
<gene>
    <name evidence="5" type="ORF">ANME2D_03452</name>
</gene>
<dbReference type="PANTHER" id="PTHR43343:SF3">
    <property type="entry name" value="PROTEASE DO-LIKE 8, CHLOROPLASTIC"/>
    <property type="match status" value="1"/>
</dbReference>
<dbReference type="SMART" id="SM00228">
    <property type="entry name" value="PDZ"/>
    <property type="match status" value="1"/>
</dbReference>
<dbReference type="EMBL" id="JMIY01000009">
    <property type="protein sequence ID" value="KCZ70336.1"/>
    <property type="molecule type" value="Genomic_DNA"/>
</dbReference>
<feature type="domain" description="PDZ" evidence="4">
    <location>
        <begin position="241"/>
        <end position="299"/>
    </location>
</feature>
<accession>A0A062UTG4</accession>
<evidence type="ECO:0000256" key="2">
    <source>
        <dbReference type="ARBA" id="ARBA00022670"/>
    </source>
</evidence>
<dbReference type="InterPro" id="IPR043504">
    <property type="entry name" value="Peptidase_S1_PA_chymotrypsin"/>
</dbReference>
<name>A0A062UTG4_9EURY</name>
<proteinExistence type="inferred from homology"/>
<protein>
    <submittedName>
        <fullName evidence="5">Trypsin-like serine protease with C-terminal PDZ domain</fullName>
    </submittedName>
</protein>
<sequence length="321" mass="34422">MKNLGFDEMVTDAVEKVIPSVVNISEVKLIRDAYLNIHPVPGVGSGFLIDDKGYILTNAHVVYGSHEIKVALEDGRLFEGKIRGIDTITDLAVIKIEAKSLPVPEIARGDDLKIGQMAIAIGSPLGLVGGPTVTAGVISALNRSIQTEVTFMEGLIQTDAAINPGNSGGPLINSSGIVIGINSAIIPFAQGIGFAIPIQPAMWVAEQLIKSGEVTRPWISISAVDINPKLVAYFDLPTDKGVVITNVLPGGEADKSGVQVDDILIRIDDIEINNVRDLMKVINKHEVGDKITMELFRGKEKVQLETKLEKAPTARIPQRTK</sequence>
<dbReference type="SUPFAM" id="SSF50156">
    <property type="entry name" value="PDZ domain-like"/>
    <property type="match status" value="1"/>
</dbReference>
<dbReference type="Pfam" id="PF13180">
    <property type="entry name" value="PDZ_2"/>
    <property type="match status" value="1"/>
</dbReference>
<keyword evidence="6" id="KW-1185">Reference proteome</keyword>
<evidence type="ECO:0000256" key="1">
    <source>
        <dbReference type="ARBA" id="ARBA00010541"/>
    </source>
</evidence>
<keyword evidence="3" id="KW-0378">Hydrolase</keyword>
<evidence type="ECO:0000313" key="5">
    <source>
        <dbReference type="EMBL" id="KCZ70336.1"/>
    </source>
</evidence>
<dbReference type="RefSeq" id="WP_048094076.1">
    <property type="nucleotide sequence ID" value="NZ_JMIY01000009.1"/>
</dbReference>
<comment type="caution">
    <text evidence="5">The sequence shown here is derived from an EMBL/GenBank/DDBJ whole genome shotgun (WGS) entry which is preliminary data.</text>
</comment>
<organism evidence="5 6">
    <name type="scientific">Candidatus Methanoperedens nitratireducens</name>
    <dbReference type="NCBI Taxonomy" id="1392998"/>
    <lineage>
        <taxon>Archaea</taxon>
        <taxon>Methanobacteriati</taxon>
        <taxon>Methanobacteriota</taxon>
        <taxon>Stenosarchaea group</taxon>
        <taxon>Methanomicrobia</taxon>
        <taxon>Methanosarcinales</taxon>
        <taxon>ANME-2 cluster</taxon>
        <taxon>Candidatus Methanoperedentaceae</taxon>
        <taxon>Candidatus Methanoperedens</taxon>
    </lineage>
</organism>
<reference evidence="5 6" key="1">
    <citation type="journal article" date="2013" name="Nature">
        <title>Anaerobic oxidation of methane coupled to nitrate reduction in a novel archaeal lineage.</title>
        <authorList>
            <person name="Haroon M.F."/>
            <person name="Hu S."/>
            <person name="Shi Y."/>
            <person name="Imelfort M."/>
            <person name="Keller J."/>
            <person name="Hugenholtz P."/>
            <person name="Yuan Z."/>
            <person name="Tyson G.W."/>
        </authorList>
    </citation>
    <scope>NUCLEOTIDE SEQUENCE [LARGE SCALE GENOMIC DNA]</scope>
    <source>
        <strain evidence="5 6">ANME-2d</strain>
    </source>
</reference>
<dbReference type="Proteomes" id="UP000027153">
    <property type="component" value="Unassembled WGS sequence"/>
</dbReference>
<dbReference type="InterPro" id="IPR001478">
    <property type="entry name" value="PDZ"/>
</dbReference>
<comment type="similarity">
    <text evidence="1">Belongs to the peptidase S1C family.</text>
</comment>
<evidence type="ECO:0000259" key="4">
    <source>
        <dbReference type="PROSITE" id="PS50106"/>
    </source>
</evidence>
<dbReference type="AlphaFoldDB" id="A0A062UTG4"/>
<evidence type="ECO:0000256" key="3">
    <source>
        <dbReference type="ARBA" id="ARBA00022801"/>
    </source>
</evidence>
<dbReference type="Gene3D" id="2.30.42.10">
    <property type="match status" value="1"/>
</dbReference>
<dbReference type="PROSITE" id="PS50106">
    <property type="entry name" value="PDZ"/>
    <property type="match status" value="1"/>
</dbReference>
<dbReference type="SUPFAM" id="SSF50494">
    <property type="entry name" value="Trypsin-like serine proteases"/>
    <property type="match status" value="1"/>
</dbReference>
<dbReference type="GO" id="GO:0004252">
    <property type="term" value="F:serine-type endopeptidase activity"/>
    <property type="evidence" value="ECO:0007669"/>
    <property type="project" value="InterPro"/>
</dbReference>
<dbReference type="PANTHER" id="PTHR43343">
    <property type="entry name" value="PEPTIDASE S12"/>
    <property type="match status" value="1"/>
</dbReference>
<dbReference type="PRINTS" id="PR00834">
    <property type="entry name" value="PROTEASES2C"/>
</dbReference>
<dbReference type="Gene3D" id="2.40.10.10">
    <property type="entry name" value="Trypsin-like serine proteases"/>
    <property type="match status" value="2"/>
</dbReference>
<dbReference type="OrthoDB" id="350578at2157"/>
<dbReference type="InterPro" id="IPR001940">
    <property type="entry name" value="Peptidase_S1C"/>
</dbReference>
<evidence type="ECO:0000313" key="6">
    <source>
        <dbReference type="Proteomes" id="UP000027153"/>
    </source>
</evidence>
<dbReference type="InterPro" id="IPR036034">
    <property type="entry name" value="PDZ_sf"/>
</dbReference>
<dbReference type="InterPro" id="IPR009003">
    <property type="entry name" value="Peptidase_S1_PA"/>
</dbReference>
<dbReference type="InterPro" id="IPR051201">
    <property type="entry name" value="Chloro_Bact_Ser_Proteases"/>
</dbReference>
<dbReference type="GO" id="GO:0006508">
    <property type="term" value="P:proteolysis"/>
    <property type="evidence" value="ECO:0007669"/>
    <property type="project" value="UniProtKB-KW"/>
</dbReference>
<keyword evidence="2 5" id="KW-0645">Protease</keyword>